<feature type="transmembrane region" description="Helical" evidence="1">
    <location>
        <begin position="12"/>
        <end position="32"/>
    </location>
</feature>
<protein>
    <submittedName>
        <fullName evidence="2">Uncharacterized protein</fullName>
    </submittedName>
</protein>
<keyword evidence="1" id="KW-0812">Transmembrane</keyword>
<comment type="caution">
    <text evidence="2">The sequence shown here is derived from an EMBL/GenBank/DDBJ whole genome shotgun (WGS) entry which is preliminary data.</text>
</comment>
<keyword evidence="1" id="KW-0472">Membrane</keyword>
<dbReference type="EMBL" id="QEFH01000023">
    <property type="protein sequence ID" value="PVU70585.1"/>
    <property type="molecule type" value="Genomic_DNA"/>
</dbReference>
<dbReference type="Proteomes" id="UP000245908">
    <property type="component" value="Unassembled WGS sequence"/>
</dbReference>
<proteinExistence type="predicted"/>
<organism evidence="2 3">
    <name type="scientific">Nanobsidianus stetteri</name>
    <dbReference type="NCBI Taxonomy" id="1294122"/>
    <lineage>
        <taxon>Archaea</taxon>
        <taxon>Nanobdellota</taxon>
        <taxon>Candidatus Nanoarchaeia</taxon>
        <taxon>Nanoarchaeales</taxon>
        <taxon>Nanopusillaceae</taxon>
        <taxon>Candidatus Nanobsidianus</taxon>
    </lineage>
</organism>
<evidence type="ECO:0000313" key="2">
    <source>
        <dbReference type="EMBL" id="PVU70585.1"/>
    </source>
</evidence>
<evidence type="ECO:0000313" key="3">
    <source>
        <dbReference type="Proteomes" id="UP000245908"/>
    </source>
</evidence>
<name>A0A2T9WRY5_NANST</name>
<keyword evidence="1" id="KW-1133">Transmembrane helix</keyword>
<dbReference type="AlphaFoldDB" id="A0A2T9WRY5"/>
<gene>
    <name evidence="2" type="ORF">DDW05_02650</name>
</gene>
<evidence type="ECO:0000256" key="1">
    <source>
        <dbReference type="SAM" id="Phobius"/>
    </source>
</evidence>
<sequence length="119" mass="14427">MENYIIPSVNQILIFLILSFALIISTYTRGYIEDDIEKYYKKMRIISLILLISLIYFNYYIIIFVFIYLLIYRKNYRNFIIALQISIIIFLSLLNTINSYYEFSILLLFIIFSSFSYKK</sequence>
<reference evidence="2 3" key="1">
    <citation type="journal article" date="2015" name="Appl. Environ. Microbiol.">
        <title>Nanoarchaeota, Their Sulfolobales Host, and Nanoarchaeota Virus Distribution across Yellowstone National Park Hot Springs.</title>
        <authorList>
            <person name="Munson-McGee J.H."/>
            <person name="Field E.K."/>
            <person name="Bateson M."/>
            <person name="Rooney C."/>
            <person name="Stepanauskas R."/>
            <person name="Young M.J."/>
        </authorList>
    </citation>
    <scope>NUCLEOTIDE SEQUENCE [LARGE SCALE GENOMIC DNA]</scope>
    <source>
        <strain evidence="2">SCGC AB-777_O03</strain>
    </source>
</reference>
<feature type="transmembrane region" description="Helical" evidence="1">
    <location>
        <begin position="44"/>
        <end position="71"/>
    </location>
</feature>
<feature type="transmembrane region" description="Helical" evidence="1">
    <location>
        <begin position="78"/>
        <end position="94"/>
    </location>
</feature>
<accession>A0A2T9WRY5</accession>